<dbReference type="InterPro" id="IPR025568">
    <property type="entry name" value="DUF4334"/>
</dbReference>
<feature type="domain" description="DUF4334" evidence="2">
    <location>
        <begin position="91"/>
        <end position="155"/>
    </location>
</feature>
<accession>A0ABU6DQ43</accession>
<dbReference type="Proteomes" id="UP001339883">
    <property type="component" value="Unassembled WGS sequence"/>
</dbReference>
<reference evidence="3 4" key="1">
    <citation type="submission" date="2019-08" db="EMBL/GenBank/DDBJ databases">
        <title>Five species of Acinetobacter isolated from floral nectar and animal pollinators.</title>
        <authorList>
            <person name="Hendry T.A."/>
        </authorList>
    </citation>
    <scope>NUCLEOTIDE SEQUENCE [LARGE SCALE GENOMIC DNA]</scope>
    <source>
        <strain evidence="3 4">MD18.27</strain>
    </source>
</reference>
<proteinExistence type="predicted"/>
<protein>
    <submittedName>
        <fullName evidence="3">DUF4334 domain-containing protein</fullName>
    </submittedName>
</protein>
<feature type="domain" description="GXWXG" evidence="1">
    <location>
        <begin position="25"/>
        <end position="79"/>
    </location>
</feature>
<comment type="caution">
    <text evidence="3">The sequence shown here is derived from an EMBL/GenBank/DDBJ whole genome shotgun (WGS) entry which is preliminary data.</text>
</comment>
<dbReference type="RefSeq" id="WP_325774391.1">
    <property type="nucleotide sequence ID" value="NZ_VTDN01000001.1"/>
</dbReference>
<sequence>MNNYLDQFQKLKEKKFTSSDELLNFFDSLPSISLEEIWGKWKGDVFNGPWNVESLQQINWFGKWFKSNLNAIPAICFNEHNELFSNQLMKGEATMWDVTFRAKTSATMIYDHLPLFDHFRKIDKNTVMGIMSGKPFEGAPNFILEGGYNFFYLERISEFPTKYID</sequence>
<gene>
    <name evidence="3" type="ORF">I2F25_01655</name>
</gene>
<evidence type="ECO:0000259" key="1">
    <source>
        <dbReference type="Pfam" id="PF14231"/>
    </source>
</evidence>
<dbReference type="Gene3D" id="2.40.128.580">
    <property type="entry name" value="GXWXG domain"/>
    <property type="match status" value="1"/>
</dbReference>
<dbReference type="Pfam" id="PF14232">
    <property type="entry name" value="DUF4334"/>
    <property type="match status" value="1"/>
</dbReference>
<evidence type="ECO:0000313" key="4">
    <source>
        <dbReference type="Proteomes" id="UP001339883"/>
    </source>
</evidence>
<keyword evidence="4" id="KW-1185">Reference proteome</keyword>
<name>A0ABU6DQ43_9GAMM</name>
<organism evidence="3 4">
    <name type="scientific">Acinetobacter pollinis</name>
    <dbReference type="NCBI Taxonomy" id="2605270"/>
    <lineage>
        <taxon>Bacteria</taxon>
        <taxon>Pseudomonadati</taxon>
        <taxon>Pseudomonadota</taxon>
        <taxon>Gammaproteobacteria</taxon>
        <taxon>Moraxellales</taxon>
        <taxon>Moraxellaceae</taxon>
        <taxon>Acinetobacter</taxon>
    </lineage>
</organism>
<evidence type="ECO:0000313" key="3">
    <source>
        <dbReference type="EMBL" id="MEB5475772.1"/>
    </source>
</evidence>
<dbReference type="InterPro" id="IPR025951">
    <property type="entry name" value="GXWXG_dom"/>
</dbReference>
<evidence type="ECO:0000259" key="2">
    <source>
        <dbReference type="Pfam" id="PF14232"/>
    </source>
</evidence>
<dbReference type="Pfam" id="PF14231">
    <property type="entry name" value="GXWXG"/>
    <property type="match status" value="1"/>
</dbReference>
<dbReference type="EMBL" id="VTDN01000001">
    <property type="protein sequence ID" value="MEB5475772.1"/>
    <property type="molecule type" value="Genomic_DNA"/>
</dbReference>